<gene>
    <name evidence="2" type="ORF">AK812_SmicGene31008</name>
</gene>
<dbReference type="OrthoDB" id="412125at2759"/>
<feature type="region of interest" description="Disordered" evidence="1">
    <location>
        <begin position="1"/>
        <end position="64"/>
    </location>
</feature>
<protein>
    <submittedName>
        <fullName evidence="2">Uncharacterized protein</fullName>
    </submittedName>
</protein>
<accession>A0A1Q9CXX5</accession>
<keyword evidence="3" id="KW-1185">Reference proteome</keyword>
<organism evidence="2 3">
    <name type="scientific">Symbiodinium microadriaticum</name>
    <name type="common">Dinoflagellate</name>
    <name type="synonym">Zooxanthella microadriatica</name>
    <dbReference type="NCBI Taxonomy" id="2951"/>
    <lineage>
        <taxon>Eukaryota</taxon>
        <taxon>Sar</taxon>
        <taxon>Alveolata</taxon>
        <taxon>Dinophyceae</taxon>
        <taxon>Suessiales</taxon>
        <taxon>Symbiodiniaceae</taxon>
        <taxon>Symbiodinium</taxon>
    </lineage>
</organism>
<feature type="compositionally biased region" description="Acidic residues" evidence="1">
    <location>
        <begin position="1"/>
        <end position="61"/>
    </location>
</feature>
<name>A0A1Q9CXX5_SYMMI</name>
<evidence type="ECO:0000313" key="3">
    <source>
        <dbReference type="Proteomes" id="UP000186817"/>
    </source>
</evidence>
<proteinExistence type="predicted"/>
<reference evidence="2 3" key="1">
    <citation type="submission" date="2016-02" db="EMBL/GenBank/DDBJ databases">
        <title>Genome analysis of coral dinoflagellate symbionts highlights evolutionary adaptations to a symbiotic lifestyle.</title>
        <authorList>
            <person name="Aranda M."/>
            <person name="Li Y."/>
            <person name="Liew Y.J."/>
            <person name="Baumgarten S."/>
            <person name="Simakov O."/>
            <person name="Wilson M."/>
            <person name="Piel J."/>
            <person name="Ashoor H."/>
            <person name="Bougouffa S."/>
            <person name="Bajic V.B."/>
            <person name="Ryu T."/>
            <person name="Ravasi T."/>
            <person name="Bayer T."/>
            <person name="Micklem G."/>
            <person name="Kim H."/>
            <person name="Bhak J."/>
            <person name="Lajeunesse T.C."/>
            <person name="Voolstra C.R."/>
        </authorList>
    </citation>
    <scope>NUCLEOTIDE SEQUENCE [LARGE SCALE GENOMIC DNA]</scope>
    <source>
        <strain evidence="2 3">CCMP2467</strain>
    </source>
</reference>
<dbReference type="AlphaFoldDB" id="A0A1Q9CXX5"/>
<sequence length="582" mass="65664">MVDDVEFADDDGDYDADGAADDADVDAGDGEHDAADDDDDYGDDGDGDDDDDDDDGDDDCDDKVVPDEFLGVVSHTNWFLHSCVRPRWDDPEAWIWAEGYPTPGMELLPGANVVELEAPVPTVICGYPSEEHLTLLAPRSYRAISMPIPEKRLPESGPDAPHVLLSTKFGERYEADDRWLRTFCENLSRIQREKRGFVLQIQQGVVGEKSNMQSQRRKWVRGGTTAEQDLALAVERARKQWEEGLSDEVEMVWEWFEPIEDDRELRIDDKGRLQGRARCTWPNGNVYEGDYQGGSRTAVSTSGSTASGGKGTYTFASGQVEVGFLDEGKDKGRSARCSSAWTARRPASFADVYVPLPCRWPSWFWYSPTKTWPFAYLSVPNRASGHPGTDHVTKADEHRTAEVYNVDGSLPSLCGPSVISAPGESFEAVMLLERRPRLRAFMTDPRRKLEEVQLRLLENQVLAEERCLALRWNQWQEAECSPGYPSDQPVDMSVSPKTEETLTMFQETLLFYMMQAVAEQVMHCPEVMNTLFHLLLSDDTEHILRFDLMCEAGKMLDEYIHNSDPFYLRADVHQGPNKEMVI</sequence>
<comment type="caution">
    <text evidence="2">The sequence shown here is derived from an EMBL/GenBank/DDBJ whole genome shotgun (WGS) entry which is preliminary data.</text>
</comment>
<dbReference type="EMBL" id="LSRX01000844">
    <property type="protein sequence ID" value="OLP87745.1"/>
    <property type="molecule type" value="Genomic_DNA"/>
</dbReference>
<evidence type="ECO:0000256" key="1">
    <source>
        <dbReference type="SAM" id="MobiDB-lite"/>
    </source>
</evidence>
<dbReference type="Proteomes" id="UP000186817">
    <property type="component" value="Unassembled WGS sequence"/>
</dbReference>
<evidence type="ECO:0000313" key="2">
    <source>
        <dbReference type="EMBL" id="OLP87745.1"/>
    </source>
</evidence>
<dbReference type="SUPFAM" id="SSF82185">
    <property type="entry name" value="Histone H3 K4-specific methyltransferase SET7/9 N-terminal domain"/>
    <property type="match status" value="1"/>
</dbReference>